<dbReference type="VEuPathDB" id="FungiDB:M_BR32_EuGene_00012511"/>
<dbReference type="SMR" id="A0A4P7N2C1"/>
<accession>A0A4P7N2C1</accession>
<evidence type="ECO:0000313" key="1">
    <source>
        <dbReference type="EMBL" id="QBZ56433.1"/>
    </source>
</evidence>
<name>A0A4P7N2C1_PYROR</name>
<dbReference type="EMBL" id="CP034205">
    <property type="protein sequence ID" value="QBZ56433.1"/>
    <property type="molecule type" value="Genomic_DNA"/>
</dbReference>
<dbReference type="Proteomes" id="UP000294847">
    <property type="component" value="Chromosome 2"/>
</dbReference>
<evidence type="ECO:0000313" key="2">
    <source>
        <dbReference type="Proteomes" id="UP000294847"/>
    </source>
</evidence>
<reference evidence="1 2" key="1">
    <citation type="journal article" date="2019" name="Mol. Biol. Evol.">
        <title>Blast fungal genomes show frequent chromosomal changes, gene gains and losses, and effector gene turnover.</title>
        <authorList>
            <person name="Gomez Luciano L.B."/>
            <person name="Jason Tsai I."/>
            <person name="Chuma I."/>
            <person name="Tosa Y."/>
            <person name="Chen Y.H."/>
            <person name="Li J.Y."/>
            <person name="Li M.Y."/>
            <person name="Jade Lu M.Y."/>
            <person name="Nakayashiki H."/>
            <person name="Li W.H."/>
        </authorList>
    </citation>
    <scope>NUCLEOTIDE SEQUENCE [LARGE SCALE GENOMIC DNA]</scope>
    <source>
        <strain evidence="1">MZ5-1-6</strain>
    </source>
</reference>
<protein>
    <submittedName>
        <fullName evidence="1">Uncharacterized protein</fullName>
    </submittedName>
</protein>
<dbReference type="OMA" id="CCIAGCF"/>
<organism evidence="1 2">
    <name type="scientific">Pyricularia oryzae</name>
    <name type="common">Rice blast fungus</name>
    <name type="synonym">Magnaporthe oryzae</name>
    <dbReference type="NCBI Taxonomy" id="318829"/>
    <lineage>
        <taxon>Eukaryota</taxon>
        <taxon>Fungi</taxon>
        <taxon>Dikarya</taxon>
        <taxon>Ascomycota</taxon>
        <taxon>Pezizomycotina</taxon>
        <taxon>Sordariomycetes</taxon>
        <taxon>Sordariomycetidae</taxon>
        <taxon>Magnaporthales</taxon>
        <taxon>Pyriculariaceae</taxon>
        <taxon>Pyricularia</taxon>
    </lineage>
</organism>
<proteinExistence type="predicted"/>
<sequence>MRFSVILTGAFAAVAMAQSTTPTTASAPTPVGLTPQQSSALACLEKCNPSDVNCRAACNGVPFPNDGQVNTTNQCVADCSKQYGNGTEADNARFIKCSDDCINKNYWNPSSGTPNPTGNSGSSSSNGNGNSNGNSGSKTTGGSNPTNTGSSSSATGSSAADALRIGSSIAGVVGFMAALLAM</sequence>
<dbReference type="AlphaFoldDB" id="A0A4P7N2C1"/>
<gene>
    <name evidence="1" type="ORF">PoMZ_01339</name>
</gene>